<geneLocation type="plasmid" evidence="1">
    <name>pSinB</name>
</geneLocation>
<proteinExistence type="predicted"/>
<sequence length="52" mass="5674">MPAIGLYKQQITPEILSLIVEVDEFKGAWRALGSMAPDRLSSRRGATIESIG</sequence>
<reference evidence="1" key="1">
    <citation type="submission" date="2015-11" db="EMBL/GenBank/DDBJ databases">
        <title>Molecular characterization of pSinB plasmid of arsenite oxidizing, metalotolerant Sinorhizobium sp. M14 - insight into the heavy metal resistome of sinorhizobial extrachromosomal replicons.</title>
        <authorList>
            <person name="Romaniuk K."/>
            <person name="Decewicz P."/>
            <person name="Mielnicki S."/>
            <person name="Sklodowska A."/>
            <person name="Dziewit L."/>
            <person name="Drewniak L."/>
        </authorList>
    </citation>
    <scope>NUCLEOTIDE SEQUENCE</scope>
    <source>
        <strain evidence="1">M14</strain>
        <plasmid evidence="1">pSinB</plasmid>
    </source>
</reference>
<accession>A0A142BPW9</accession>
<dbReference type="AlphaFoldDB" id="A0A142BPW9"/>
<evidence type="ECO:0000313" key="1">
    <source>
        <dbReference type="EMBL" id="AMP35127.1"/>
    </source>
</evidence>
<protein>
    <submittedName>
        <fullName evidence="1">Uncharacterized protein</fullName>
    </submittedName>
</protein>
<keyword evidence="1" id="KW-0614">Plasmid</keyword>
<name>A0A142BPW9_9HYPH</name>
<gene>
    <name evidence="1" type="ORF">pSinB_268</name>
</gene>
<organism evidence="1">
    <name type="scientific">Sinorhizobium sp. M14</name>
    <dbReference type="NCBI Taxonomy" id="430451"/>
    <lineage>
        <taxon>Bacteria</taxon>
        <taxon>Pseudomonadati</taxon>
        <taxon>Pseudomonadota</taxon>
        <taxon>Alphaproteobacteria</taxon>
        <taxon>Hyphomicrobiales</taxon>
        <taxon>Rhizobiaceae</taxon>
        <taxon>Sinorhizobium/Ensifer group</taxon>
        <taxon>Sinorhizobium</taxon>
    </lineage>
</organism>
<dbReference type="EMBL" id="KU140623">
    <property type="protein sequence ID" value="AMP35127.1"/>
    <property type="molecule type" value="Genomic_DNA"/>
</dbReference>